<keyword evidence="3" id="KW-0134">Cell wall</keyword>
<dbReference type="InterPro" id="IPR000743">
    <property type="entry name" value="Glyco_hydro_28"/>
</dbReference>
<dbReference type="SMART" id="SM00710">
    <property type="entry name" value="PbH1"/>
    <property type="match status" value="5"/>
</dbReference>
<evidence type="ECO:0000256" key="1">
    <source>
        <dbReference type="ARBA" id="ARBA00004191"/>
    </source>
</evidence>
<accession>A0A1R3JE03</accession>
<feature type="signal peptide" evidence="10">
    <location>
        <begin position="1"/>
        <end position="22"/>
    </location>
</feature>
<dbReference type="AlphaFoldDB" id="A0A1R3JE03"/>
<organism evidence="11 12">
    <name type="scientific">Corchorus capsularis</name>
    <name type="common">Jute</name>
    <dbReference type="NCBI Taxonomy" id="210143"/>
    <lineage>
        <taxon>Eukaryota</taxon>
        <taxon>Viridiplantae</taxon>
        <taxon>Streptophyta</taxon>
        <taxon>Embryophyta</taxon>
        <taxon>Tracheophyta</taxon>
        <taxon>Spermatophyta</taxon>
        <taxon>Magnoliopsida</taxon>
        <taxon>eudicotyledons</taxon>
        <taxon>Gunneridae</taxon>
        <taxon>Pentapetalae</taxon>
        <taxon>rosids</taxon>
        <taxon>malvids</taxon>
        <taxon>Malvales</taxon>
        <taxon>Malvaceae</taxon>
        <taxon>Grewioideae</taxon>
        <taxon>Apeibeae</taxon>
        <taxon>Corchorus</taxon>
    </lineage>
</organism>
<keyword evidence="7" id="KW-0961">Cell wall biogenesis/degradation</keyword>
<keyword evidence="10" id="KW-0732">Signal</keyword>
<sequence>MQGVFGLAVILLLASSCSYSMQQMMPWKMTDYFDLESQNNDYATAFFGNDEQKLLAGSANSMSFNVMNYGAAGNGQTDDSEAFKKAWSEVCSATSRDDVPTLFVPEGKTFVVNQIAFMGPCKSNSIRFQIQGTVAAPQTTSWSQDSFGSLLRFRKIDNLIVEGSGTIDGQGARWWNACIRKPDFVFVLDFSACNGVQLKGLTHVNSPRAHVTVHGCKDVTISDIKITAPEKSPNTDGIDISSSSNIKIQDSTIATGDDCVAINGGASFVNITGVKCGPGHGISIGSLGDGGDYDTVEEVHVSNCQLIKTTNGVRIKTFQGASGYARKISFEHITLENVENPIIIDQHYEDKSKKPKMDSASKAAAIKLSDITYSDLHGTSNSDYAINLNCDDNIGCSGIKMKDVDITSAVPGKSTLASCQNAHGTADSTQPKVPCL</sequence>
<dbReference type="InterPro" id="IPR011050">
    <property type="entry name" value="Pectin_lyase_fold/virulence"/>
</dbReference>
<protein>
    <submittedName>
        <fullName evidence="11">Glycoside hydrolase, family 28</fullName>
    </submittedName>
</protein>
<feature type="active site" evidence="8">
    <location>
        <position position="280"/>
    </location>
</feature>
<keyword evidence="5 9" id="KW-0378">Hydrolase</keyword>
<name>A0A1R3JE03_COCAP</name>
<dbReference type="EMBL" id="AWWV01008117">
    <property type="protein sequence ID" value="OMO93049.1"/>
    <property type="molecule type" value="Genomic_DNA"/>
</dbReference>
<reference evidence="11 12" key="1">
    <citation type="submission" date="2013-09" db="EMBL/GenBank/DDBJ databases">
        <title>Corchorus capsularis genome sequencing.</title>
        <authorList>
            <person name="Alam M."/>
            <person name="Haque M.S."/>
            <person name="Islam M.S."/>
            <person name="Emdad E.M."/>
            <person name="Islam M.M."/>
            <person name="Ahmed B."/>
            <person name="Halim A."/>
            <person name="Hossen Q.M.M."/>
            <person name="Hossain M.Z."/>
            <person name="Ahmed R."/>
            <person name="Khan M.M."/>
            <person name="Islam R."/>
            <person name="Rashid M.M."/>
            <person name="Khan S.A."/>
            <person name="Rahman M.S."/>
            <person name="Alam M."/>
        </authorList>
    </citation>
    <scope>NUCLEOTIDE SEQUENCE [LARGE SCALE GENOMIC DNA]</scope>
    <source>
        <strain evidence="12">cv. CVL-1</strain>
        <tissue evidence="11">Whole seedling</tissue>
    </source>
</reference>
<keyword evidence="4" id="KW-0964">Secreted</keyword>
<dbReference type="Pfam" id="PF00295">
    <property type="entry name" value="Glyco_hydro_28"/>
    <property type="match status" value="1"/>
</dbReference>
<proteinExistence type="inferred from homology"/>
<dbReference type="GO" id="GO:0005975">
    <property type="term" value="P:carbohydrate metabolic process"/>
    <property type="evidence" value="ECO:0007669"/>
    <property type="project" value="InterPro"/>
</dbReference>
<gene>
    <name evidence="11" type="ORF">CCACVL1_06655</name>
</gene>
<dbReference type="GO" id="GO:0004650">
    <property type="term" value="F:polygalacturonase activity"/>
    <property type="evidence" value="ECO:0007669"/>
    <property type="project" value="InterPro"/>
</dbReference>
<dbReference type="OMA" id="CNPIVPC"/>
<evidence type="ECO:0000256" key="6">
    <source>
        <dbReference type="ARBA" id="ARBA00023295"/>
    </source>
</evidence>
<dbReference type="InterPro" id="IPR012334">
    <property type="entry name" value="Pectin_lyas_fold"/>
</dbReference>
<dbReference type="Gramene" id="OMO93049">
    <property type="protein sequence ID" value="OMO93049"/>
    <property type="gene ID" value="CCACVL1_06655"/>
</dbReference>
<dbReference type="PANTHER" id="PTHR31375">
    <property type="match status" value="1"/>
</dbReference>
<evidence type="ECO:0000256" key="8">
    <source>
        <dbReference type="PROSITE-ProRule" id="PRU10052"/>
    </source>
</evidence>
<comment type="caution">
    <text evidence="11">The sequence shown here is derived from an EMBL/GenBank/DDBJ whole genome shotgun (WGS) entry which is preliminary data.</text>
</comment>
<comment type="similarity">
    <text evidence="2 9">Belongs to the glycosyl hydrolase 28 family.</text>
</comment>
<dbReference type="OrthoDB" id="187139at2759"/>
<dbReference type="GO" id="GO:0071555">
    <property type="term" value="P:cell wall organization"/>
    <property type="evidence" value="ECO:0007669"/>
    <property type="project" value="UniProtKB-KW"/>
</dbReference>
<dbReference type="InterPro" id="IPR006626">
    <property type="entry name" value="PbH1"/>
</dbReference>
<dbReference type="SUPFAM" id="SSF51126">
    <property type="entry name" value="Pectin lyase-like"/>
    <property type="match status" value="1"/>
</dbReference>
<evidence type="ECO:0000313" key="11">
    <source>
        <dbReference type="EMBL" id="OMO93049.1"/>
    </source>
</evidence>
<evidence type="ECO:0000256" key="2">
    <source>
        <dbReference type="ARBA" id="ARBA00008834"/>
    </source>
</evidence>
<dbReference type="STRING" id="210143.A0A1R3JE03"/>
<evidence type="ECO:0000256" key="9">
    <source>
        <dbReference type="RuleBase" id="RU361169"/>
    </source>
</evidence>
<evidence type="ECO:0000256" key="4">
    <source>
        <dbReference type="ARBA" id="ARBA00022525"/>
    </source>
</evidence>
<keyword evidence="12" id="KW-1185">Reference proteome</keyword>
<evidence type="ECO:0000256" key="10">
    <source>
        <dbReference type="SAM" id="SignalP"/>
    </source>
</evidence>
<evidence type="ECO:0000256" key="7">
    <source>
        <dbReference type="ARBA" id="ARBA00023316"/>
    </source>
</evidence>
<evidence type="ECO:0000313" key="12">
    <source>
        <dbReference type="Proteomes" id="UP000188268"/>
    </source>
</evidence>
<dbReference type="Gene3D" id="2.160.20.10">
    <property type="entry name" value="Single-stranded right-handed beta-helix, Pectin lyase-like"/>
    <property type="match status" value="1"/>
</dbReference>
<evidence type="ECO:0000256" key="3">
    <source>
        <dbReference type="ARBA" id="ARBA00022512"/>
    </source>
</evidence>
<dbReference type="Proteomes" id="UP000188268">
    <property type="component" value="Unassembled WGS sequence"/>
</dbReference>
<comment type="subcellular location">
    <subcellularLocation>
        <location evidence="1">Secreted</location>
        <location evidence="1">Cell wall</location>
    </subcellularLocation>
</comment>
<feature type="chain" id="PRO_5010323544" evidence="10">
    <location>
        <begin position="23"/>
        <end position="436"/>
    </location>
</feature>
<keyword evidence="6 9" id="KW-0326">Glycosidase</keyword>
<dbReference type="PROSITE" id="PS00502">
    <property type="entry name" value="POLYGALACTURONASE"/>
    <property type="match status" value="1"/>
</dbReference>
<evidence type="ECO:0000256" key="5">
    <source>
        <dbReference type="ARBA" id="ARBA00022801"/>
    </source>
</evidence>